<evidence type="ECO:0000313" key="2">
    <source>
        <dbReference type="EMBL" id="KAL2837405.1"/>
    </source>
</evidence>
<feature type="compositionally biased region" description="Polar residues" evidence="1">
    <location>
        <begin position="13"/>
        <end position="24"/>
    </location>
</feature>
<comment type="caution">
    <text evidence="2">The sequence shown here is derived from an EMBL/GenBank/DDBJ whole genome shotgun (WGS) entry which is preliminary data.</text>
</comment>
<gene>
    <name evidence="2" type="ORF">BJY01DRAFT_220999</name>
</gene>
<name>A0ABR4JBM0_9EURO</name>
<feature type="region of interest" description="Disordered" evidence="1">
    <location>
        <begin position="1"/>
        <end position="26"/>
    </location>
</feature>
<evidence type="ECO:0000313" key="3">
    <source>
        <dbReference type="Proteomes" id="UP001610446"/>
    </source>
</evidence>
<dbReference type="EMBL" id="JBFXLU010000161">
    <property type="protein sequence ID" value="KAL2837405.1"/>
    <property type="molecule type" value="Genomic_DNA"/>
</dbReference>
<evidence type="ECO:0000256" key="1">
    <source>
        <dbReference type="SAM" id="MobiDB-lite"/>
    </source>
</evidence>
<organism evidence="2 3">
    <name type="scientific">Aspergillus pseudoustus</name>
    <dbReference type="NCBI Taxonomy" id="1810923"/>
    <lineage>
        <taxon>Eukaryota</taxon>
        <taxon>Fungi</taxon>
        <taxon>Dikarya</taxon>
        <taxon>Ascomycota</taxon>
        <taxon>Pezizomycotina</taxon>
        <taxon>Eurotiomycetes</taxon>
        <taxon>Eurotiomycetidae</taxon>
        <taxon>Eurotiales</taxon>
        <taxon>Aspergillaceae</taxon>
        <taxon>Aspergillus</taxon>
        <taxon>Aspergillus subgen. Nidulantes</taxon>
    </lineage>
</organism>
<dbReference type="Proteomes" id="UP001610446">
    <property type="component" value="Unassembled WGS sequence"/>
</dbReference>
<accession>A0ABR4JBM0</accession>
<reference evidence="2 3" key="1">
    <citation type="submission" date="2024-07" db="EMBL/GenBank/DDBJ databases">
        <title>Section-level genome sequencing and comparative genomics of Aspergillus sections Usti and Cavernicolus.</title>
        <authorList>
            <consortium name="Lawrence Berkeley National Laboratory"/>
            <person name="Nybo J.L."/>
            <person name="Vesth T.C."/>
            <person name="Theobald S."/>
            <person name="Frisvad J.C."/>
            <person name="Larsen T.O."/>
            <person name="Kjaerboelling I."/>
            <person name="Rothschild-Mancinelli K."/>
            <person name="Lyhne E.K."/>
            <person name="Kogle M.E."/>
            <person name="Barry K."/>
            <person name="Clum A."/>
            <person name="Na H."/>
            <person name="Ledsgaard L."/>
            <person name="Lin J."/>
            <person name="Lipzen A."/>
            <person name="Kuo A."/>
            <person name="Riley R."/>
            <person name="Mondo S."/>
            <person name="Labutti K."/>
            <person name="Haridas S."/>
            <person name="Pangalinan J."/>
            <person name="Salamov A.A."/>
            <person name="Simmons B.A."/>
            <person name="Magnuson J.K."/>
            <person name="Chen J."/>
            <person name="Drula E."/>
            <person name="Henrissat B."/>
            <person name="Wiebenga A."/>
            <person name="Lubbers R.J."/>
            <person name="Gomes A.C."/>
            <person name="Makela M.R."/>
            <person name="Stajich J."/>
            <person name="Grigoriev I.V."/>
            <person name="Mortensen U.H."/>
            <person name="De Vries R.P."/>
            <person name="Baker S.E."/>
            <person name="Andersen M.R."/>
        </authorList>
    </citation>
    <scope>NUCLEOTIDE SEQUENCE [LARGE SCALE GENOMIC DNA]</scope>
    <source>
        <strain evidence="2 3">CBS 123904</strain>
    </source>
</reference>
<keyword evidence="3" id="KW-1185">Reference proteome</keyword>
<feature type="non-terminal residue" evidence="2">
    <location>
        <position position="1"/>
    </location>
</feature>
<proteinExistence type="predicted"/>
<protein>
    <submittedName>
        <fullName evidence="2">Uncharacterized protein</fullName>
    </submittedName>
</protein>
<sequence>MMDPSGATGGSFCFQTKQKTPSVRNDSHGLRSFLAYQCLLGRRPGQEILYWLSCMWCINPSSHRFMHNESSCIWSGVALFGNSKDLGL</sequence>